<sequence length="90" mass="10434">MGEMAEYWNDVKPYLKERRTQHVKRMGGSATKNIKALGFEFNHYPNNHQFAVNTPKGMIDYWGTTGTWIDRKTKSRGKGLHSLRKYVSGN</sequence>
<protein>
    <submittedName>
        <fullName evidence="1">Uncharacterized protein</fullName>
    </submittedName>
</protein>
<accession>A0A6N3EGL9</accession>
<dbReference type="RefSeq" id="WP_164890378.1">
    <property type="nucleotide sequence ID" value="NZ_CACRTX010000013.1"/>
</dbReference>
<dbReference type="EMBL" id="CACRTX010000013">
    <property type="protein sequence ID" value="VYU40210.1"/>
    <property type="molecule type" value="Genomic_DNA"/>
</dbReference>
<reference evidence="1" key="1">
    <citation type="submission" date="2019-11" db="EMBL/GenBank/DDBJ databases">
        <authorList>
            <person name="Feng L."/>
        </authorList>
    </citation>
    <scope>NUCLEOTIDE SEQUENCE</scope>
    <source>
        <strain evidence="1">ECasseliflavusLFYP2</strain>
    </source>
</reference>
<name>A0A6N3EGL9_ENTCA</name>
<evidence type="ECO:0000313" key="1">
    <source>
        <dbReference type="EMBL" id="VYU40210.1"/>
    </source>
</evidence>
<dbReference type="AlphaFoldDB" id="A0A6N3EGL9"/>
<gene>
    <name evidence="1" type="ORF">ECLFYP2_03195</name>
</gene>
<organism evidence="1">
    <name type="scientific">Enterococcus casseliflavus</name>
    <name type="common">Enterococcus flavescens</name>
    <dbReference type="NCBI Taxonomy" id="37734"/>
    <lineage>
        <taxon>Bacteria</taxon>
        <taxon>Bacillati</taxon>
        <taxon>Bacillota</taxon>
        <taxon>Bacilli</taxon>
        <taxon>Lactobacillales</taxon>
        <taxon>Enterococcaceae</taxon>
        <taxon>Enterococcus</taxon>
    </lineage>
</organism>
<proteinExistence type="predicted"/>